<dbReference type="InterPro" id="IPR028000">
    <property type="entry name" value="Pma1"/>
</dbReference>
<feature type="compositionally biased region" description="Low complexity" evidence="1">
    <location>
        <begin position="66"/>
        <end position="107"/>
    </location>
</feature>
<feature type="compositionally biased region" description="Basic and acidic residues" evidence="1">
    <location>
        <begin position="345"/>
        <end position="354"/>
    </location>
</feature>
<organism evidence="4 5">
    <name type="scientific">Amniculicola lignicola CBS 123094</name>
    <dbReference type="NCBI Taxonomy" id="1392246"/>
    <lineage>
        <taxon>Eukaryota</taxon>
        <taxon>Fungi</taxon>
        <taxon>Dikarya</taxon>
        <taxon>Ascomycota</taxon>
        <taxon>Pezizomycotina</taxon>
        <taxon>Dothideomycetes</taxon>
        <taxon>Pleosporomycetidae</taxon>
        <taxon>Pleosporales</taxon>
        <taxon>Amniculicolaceae</taxon>
        <taxon>Amniculicola</taxon>
    </lineage>
</organism>
<feature type="signal peptide" evidence="3">
    <location>
        <begin position="1"/>
        <end position="22"/>
    </location>
</feature>
<sequence length="354" mass="38055">MRVNNSLAAFFALSSMLLGASASPMAKKRQDETTTSSAVSVATSGLVVGTLSDGTPTTFKVIVPQPTSKSSGSASTTGDASATATPTEQAESTSTPSTTGESIPESSALSCHAADARPFCTPSNQSTLYVGNSYYATWNPDFFPTNSTVQIKIQYMNDTLQEAWSSEKTQNAWGFVVFDTKSSWMQGYSMYNLTLYAVIFDASDPTTKAKSYKGPLITLENEPPNHYPAPPHNKLPNKEGLMIGLPVGLGFVVIVVIGLLVGMRKHRTIGLGNIMGRRNKGYGVGKSKRQRLALGKKGAIRLGDRESPSRDQYQRAPAHSRGDSLGSLVSDDEISPAPRGNQFRNEIDRQRTGR</sequence>
<evidence type="ECO:0000256" key="2">
    <source>
        <dbReference type="SAM" id="Phobius"/>
    </source>
</evidence>
<evidence type="ECO:0000256" key="1">
    <source>
        <dbReference type="SAM" id="MobiDB-lite"/>
    </source>
</evidence>
<keyword evidence="3" id="KW-0732">Signal</keyword>
<accession>A0A6A5WUA8</accession>
<feature type="region of interest" description="Disordered" evidence="1">
    <location>
        <begin position="62"/>
        <end position="107"/>
    </location>
</feature>
<dbReference type="Proteomes" id="UP000799779">
    <property type="component" value="Unassembled WGS sequence"/>
</dbReference>
<reference evidence="4" key="1">
    <citation type="journal article" date="2020" name="Stud. Mycol.">
        <title>101 Dothideomycetes genomes: a test case for predicting lifestyles and emergence of pathogens.</title>
        <authorList>
            <person name="Haridas S."/>
            <person name="Albert R."/>
            <person name="Binder M."/>
            <person name="Bloem J."/>
            <person name="Labutti K."/>
            <person name="Salamov A."/>
            <person name="Andreopoulos B."/>
            <person name="Baker S."/>
            <person name="Barry K."/>
            <person name="Bills G."/>
            <person name="Bluhm B."/>
            <person name="Cannon C."/>
            <person name="Castanera R."/>
            <person name="Culley D."/>
            <person name="Daum C."/>
            <person name="Ezra D."/>
            <person name="Gonzalez J."/>
            <person name="Henrissat B."/>
            <person name="Kuo A."/>
            <person name="Liang C."/>
            <person name="Lipzen A."/>
            <person name="Lutzoni F."/>
            <person name="Magnuson J."/>
            <person name="Mondo S."/>
            <person name="Nolan M."/>
            <person name="Ohm R."/>
            <person name="Pangilinan J."/>
            <person name="Park H.-J."/>
            <person name="Ramirez L."/>
            <person name="Alfaro M."/>
            <person name="Sun H."/>
            <person name="Tritt A."/>
            <person name="Yoshinaga Y."/>
            <person name="Zwiers L.-H."/>
            <person name="Turgeon B."/>
            <person name="Goodwin S."/>
            <person name="Spatafora J."/>
            <person name="Crous P."/>
            <person name="Grigoriev I."/>
        </authorList>
    </citation>
    <scope>NUCLEOTIDE SEQUENCE</scope>
    <source>
        <strain evidence="4">CBS 123094</strain>
    </source>
</reference>
<dbReference type="AlphaFoldDB" id="A0A6A5WUA8"/>
<dbReference type="OrthoDB" id="4084551at2759"/>
<evidence type="ECO:0008006" key="6">
    <source>
        <dbReference type="Google" id="ProtNLM"/>
    </source>
</evidence>
<proteinExistence type="predicted"/>
<feature type="compositionally biased region" description="Basic and acidic residues" evidence="1">
    <location>
        <begin position="302"/>
        <end position="313"/>
    </location>
</feature>
<name>A0A6A5WUA8_9PLEO</name>
<keyword evidence="2" id="KW-1133">Transmembrane helix</keyword>
<gene>
    <name evidence="4" type="ORF">P154DRAFT_560106</name>
</gene>
<keyword evidence="5" id="KW-1185">Reference proteome</keyword>
<evidence type="ECO:0000256" key="3">
    <source>
        <dbReference type="SAM" id="SignalP"/>
    </source>
</evidence>
<evidence type="ECO:0000313" key="4">
    <source>
        <dbReference type="EMBL" id="KAF2005177.1"/>
    </source>
</evidence>
<evidence type="ECO:0000313" key="5">
    <source>
        <dbReference type="Proteomes" id="UP000799779"/>
    </source>
</evidence>
<feature type="transmembrane region" description="Helical" evidence="2">
    <location>
        <begin position="240"/>
        <end position="261"/>
    </location>
</feature>
<feature type="region of interest" description="Disordered" evidence="1">
    <location>
        <begin position="297"/>
        <end position="354"/>
    </location>
</feature>
<feature type="chain" id="PRO_5025334077" description="Mid2 domain-containing protein" evidence="3">
    <location>
        <begin position="23"/>
        <end position="354"/>
    </location>
</feature>
<dbReference type="EMBL" id="ML977564">
    <property type="protein sequence ID" value="KAF2005177.1"/>
    <property type="molecule type" value="Genomic_DNA"/>
</dbReference>
<keyword evidence="2" id="KW-0472">Membrane</keyword>
<keyword evidence="2" id="KW-0812">Transmembrane</keyword>
<protein>
    <recommendedName>
        <fullName evidence="6">Mid2 domain-containing protein</fullName>
    </recommendedName>
</protein>
<dbReference type="Pfam" id="PF14610">
    <property type="entry name" value="Psg1"/>
    <property type="match status" value="1"/>
</dbReference>